<dbReference type="Proteomes" id="UP001178507">
    <property type="component" value="Unassembled WGS sequence"/>
</dbReference>
<evidence type="ECO:0000313" key="3">
    <source>
        <dbReference type="Proteomes" id="UP001178507"/>
    </source>
</evidence>
<feature type="region of interest" description="Disordered" evidence="1">
    <location>
        <begin position="1"/>
        <end position="169"/>
    </location>
</feature>
<accession>A0AA36HXG8</accession>
<dbReference type="EMBL" id="CAUJNA010000446">
    <property type="protein sequence ID" value="CAJ1377171.1"/>
    <property type="molecule type" value="Genomic_DNA"/>
</dbReference>
<feature type="compositionally biased region" description="Pro residues" evidence="1">
    <location>
        <begin position="132"/>
        <end position="144"/>
    </location>
</feature>
<evidence type="ECO:0000256" key="1">
    <source>
        <dbReference type="SAM" id="MobiDB-lite"/>
    </source>
</evidence>
<keyword evidence="3" id="KW-1185">Reference proteome</keyword>
<dbReference type="AlphaFoldDB" id="A0AA36HXG8"/>
<organism evidence="2 3">
    <name type="scientific">Effrenium voratum</name>
    <dbReference type="NCBI Taxonomy" id="2562239"/>
    <lineage>
        <taxon>Eukaryota</taxon>
        <taxon>Sar</taxon>
        <taxon>Alveolata</taxon>
        <taxon>Dinophyceae</taxon>
        <taxon>Suessiales</taxon>
        <taxon>Symbiodiniaceae</taxon>
        <taxon>Effrenium</taxon>
    </lineage>
</organism>
<reference evidence="2" key="1">
    <citation type="submission" date="2023-08" db="EMBL/GenBank/DDBJ databases">
        <authorList>
            <person name="Chen Y."/>
            <person name="Shah S."/>
            <person name="Dougan E. K."/>
            <person name="Thang M."/>
            <person name="Chan C."/>
        </authorList>
    </citation>
    <scope>NUCLEOTIDE SEQUENCE</scope>
</reference>
<comment type="caution">
    <text evidence="2">The sequence shown here is derived from an EMBL/GenBank/DDBJ whole genome shotgun (WGS) entry which is preliminary data.</text>
</comment>
<feature type="compositionally biased region" description="Low complexity" evidence="1">
    <location>
        <begin position="145"/>
        <end position="157"/>
    </location>
</feature>
<sequence length="169" mass="16813">MPPPEDFPPPMPESAPMSSSPFDLPVPVVEEARSAPLSAPVSGPRGSAPMSSAMPGTATPTDGVAVPTDMPSPTSPARGLGKEEMRGPAALHAQVLPEPDVPREEEEIGSAPMALSASALPGASSSAVHSPSEPPVPTDRPSPTSPAAGASPMGPATIGVSVPLFKTSS</sequence>
<name>A0AA36HXG8_9DINO</name>
<evidence type="ECO:0000313" key="2">
    <source>
        <dbReference type="EMBL" id="CAJ1377171.1"/>
    </source>
</evidence>
<proteinExistence type="predicted"/>
<feature type="compositionally biased region" description="Pro residues" evidence="1">
    <location>
        <begin position="1"/>
        <end position="13"/>
    </location>
</feature>
<protein>
    <submittedName>
        <fullName evidence="2">Uncharacterized protein</fullName>
    </submittedName>
</protein>
<gene>
    <name evidence="2" type="ORF">EVOR1521_LOCUS6053</name>
</gene>
<feature type="compositionally biased region" description="Low complexity" evidence="1">
    <location>
        <begin position="109"/>
        <end position="127"/>
    </location>
</feature>